<dbReference type="Pfam" id="PF01189">
    <property type="entry name" value="Methyltr_RsmB-F"/>
    <property type="match status" value="1"/>
</dbReference>
<dbReference type="KEGG" id="ole:K0B96_04970"/>
<dbReference type="Gene3D" id="3.40.50.150">
    <property type="entry name" value="Vaccinia Virus protein VP39"/>
    <property type="match status" value="1"/>
</dbReference>
<feature type="binding site" evidence="5">
    <location>
        <position position="218"/>
    </location>
    <ligand>
        <name>S-adenosyl-L-methionine</name>
        <dbReference type="ChEBI" id="CHEBI:59789"/>
    </ligand>
</feature>
<gene>
    <name evidence="7" type="ORF">K0B96_04970</name>
</gene>
<protein>
    <submittedName>
        <fullName evidence="7">RsmB/NOP family class I SAM-dependent RNA methyltransferase</fullName>
    </submittedName>
</protein>
<keyword evidence="2 5" id="KW-0808">Transferase</keyword>
<dbReference type="Proteomes" id="UP000825051">
    <property type="component" value="Chromosome"/>
</dbReference>
<dbReference type="PANTHER" id="PTHR22807">
    <property type="entry name" value="NOP2 YEAST -RELATED NOL1/NOP2/FMU SUN DOMAIN-CONTAINING"/>
    <property type="match status" value="1"/>
</dbReference>
<dbReference type="InterPro" id="IPR029063">
    <property type="entry name" value="SAM-dependent_MTases_sf"/>
</dbReference>
<dbReference type="GO" id="GO:0070475">
    <property type="term" value="P:rRNA base methylation"/>
    <property type="evidence" value="ECO:0007669"/>
    <property type="project" value="TreeGrafter"/>
</dbReference>
<dbReference type="InterPro" id="IPR049560">
    <property type="entry name" value="MeTrfase_RsmB-F_NOP2_cat"/>
</dbReference>
<accession>A0A8F9TX61</accession>
<dbReference type="GO" id="GO:0003723">
    <property type="term" value="F:RNA binding"/>
    <property type="evidence" value="ECO:0007669"/>
    <property type="project" value="UniProtKB-UniRule"/>
</dbReference>
<dbReference type="InterPro" id="IPR001678">
    <property type="entry name" value="MeTrfase_RsmB-F_NOP2_dom"/>
</dbReference>
<dbReference type="EMBL" id="CP080507">
    <property type="protein sequence ID" value="QYM80760.1"/>
    <property type="molecule type" value="Genomic_DNA"/>
</dbReference>
<comment type="similarity">
    <text evidence="5">Belongs to the class I-like SAM-binding methyltransferase superfamily. RsmB/NOP family.</text>
</comment>
<feature type="active site" description="Nucleophile" evidence="5">
    <location>
        <position position="315"/>
    </location>
</feature>
<feature type="domain" description="SAM-dependent MTase RsmB/NOP-type" evidence="6">
    <location>
        <begin position="87"/>
        <end position="371"/>
    </location>
</feature>
<dbReference type="GO" id="GO:0009383">
    <property type="term" value="F:rRNA (cytosine-C5-)-methyltransferase activity"/>
    <property type="evidence" value="ECO:0007669"/>
    <property type="project" value="TreeGrafter"/>
</dbReference>
<keyword evidence="8" id="KW-1185">Reference proteome</keyword>
<comment type="caution">
    <text evidence="5">Lacks conserved residue(s) required for the propagation of feature annotation.</text>
</comment>
<evidence type="ECO:0000259" key="6">
    <source>
        <dbReference type="PROSITE" id="PS51686"/>
    </source>
</evidence>
<evidence type="ECO:0000256" key="5">
    <source>
        <dbReference type="PROSITE-ProRule" id="PRU01023"/>
    </source>
</evidence>
<keyword evidence="1 5" id="KW-0489">Methyltransferase</keyword>
<keyword evidence="3 5" id="KW-0949">S-adenosyl-L-methionine</keyword>
<organism evidence="7 8">
    <name type="scientific">Horticoccus luteus</name>
    <dbReference type="NCBI Taxonomy" id="2862869"/>
    <lineage>
        <taxon>Bacteria</taxon>
        <taxon>Pseudomonadati</taxon>
        <taxon>Verrucomicrobiota</taxon>
        <taxon>Opitutia</taxon>
        <taxon>Opitutales</taxon>
        <taxon>Opitutaceae</taxon>
        <taxon>Horticoccus</taxon>
    </lineage>
</organism>
<dbReference type="SUPFAM" id="SSF53335">
    <property type="entry name" value="S-adenosyl-L-methionine-dependent methyltransferases"/>
    <property type="match status" value="1"/>
</dbReference>
<dbReference type="InterPro" id="IPR023267">
    <property type="entry name" value="RCMT"/>
</dbReference>
<dbReference type="GO" id="GO:0005829">
    <property type="term" value="C:cytosol"/>
    <property type="evidence" value="ECO:0007669"/>
    <property type="project" value="TreeGrafter"/>
</dbReference>
<evidence type="ECO:0000313" key="8">
    <source>
        <dbReference type="Proteomes" id="UP000825051"/>
    </source>
</evidence>
<feature type="binding site" evidence="5">
    <location>
        <position position="262"/>
    </location>
    <ligand>
        <name>S-adenosyl-L-methionine</name>
        <dbReference type="ChEBI" id="CHEBI:59789"/>
    </ligand>
</feature>
<evidence type="ECO:0000256" key="4">
    <source>
        <dbReference type="ARBA" id="ARBA00022884"/>
    </source>
</evidence>
<evidence type="ECO:0000256" key="3">
    <source>
        <dbReference type="ARBA" id="ARBA00022691"/>
    </source>
</evidence>
<sequence length="372" mass="41462">MLEQATLNHAARVLAATAEPLPADIALRQYFVAHPYLGGRERRAISRALFTYFRWFQWLDQRASPQKRVEQAVALHEKFTADPKSVKPEALAARAVPAWLSEEMDLPPDFFLELQREPALWLRARPGTAGHLAAQLRDCVPTPRAPDALHYCGQQDLFRTAQFHEGAFEIQDLASQLVGLAAAPNPGETWWDACAGEGGKMLHLADLMANKGLIWATDRSVRRLENLKRRAARAKIFNFRTAPWDGSAKLPTKTKFNGILIDAPCSGVGTWQRNPHARWTTSLHDVRELAVTQRALLEHVAGSLKARGRLIYSVCTLTRTETTAVADAFTAAHPEFEPAPLSSLGTDRSSLFLWPHELHANGMFVAAWQKKS</sequence>
<reference evidence="7" key="1">
    <citation type="submission" date="2021-08" db="EMBL/GenBank/DDBJ databases">
        <title>Genome of a novel bacterium of the phylum Verrucomicrobia, Oleiharenicola sp. KSB-15.</title>
        <authorList>
            <person name="Chung J.-H."/>
            <person name="Ahn J.-H."/>
            <person name="Yoon Y."/>
            <person name="Kim D.-Y."/>
            <person name="An S.-H."/>
            <person name="Park I."/>
            <person name="Yeon J."/>
        </authorList>
    </citation>
    <scope>NUCLEOTIDE SEQUENCE</scope>
    <source>
        <strain evidence="7">KSB-15</strain>
    </source>
</reference>
<evidence type="ECO:0000313" key="7">
    <source>
        <dbReference type="EMBL" id="QYM80760.1"/>
    </source>
</evidence>
<dbReference type="AlphaFoldDB" id="A0A8F9TX61"/>
<dbReference type="PRINTS" id="PR02008">
    <property type="entry name" value="RCMTFAMILY"/>
</dbReference>
<dbReference type="PROSITE" id="PS51686">
    <property type="entry name" value="SAM_MT_RSMB_NOP"/>
    <property type="match status" value="1"/>
</dbReference>
<evidence type="ECO:0000256" key="2">
    <source>
        <dbReference type="ARBA" id="ARBA00022679"/>
    </source>
</evidence>
<keyword evidence="4 5" id="KW-0694">RNA-binding</keyword>
<proteinExistence type="inferred from homology"/>
<evidence type="ECO:0000256" key="1">
    <source>
        <dbReference type="ARBA" id="ARBA00022603"/>
    </source>
</evidence>
<dbReference type="PANTHER" id="PTHR22807:SF61">
    <property type="entry name" value="NOL1_NOP2_SUN FAMILY PROTEIN _ ANTITERMINATION NUSB DOMAIN-CONTAINING PROTEIN"/>
    <property type="match status" value="1"/>
</dbReference>
<name>A0A8F9TX61_9BACT</name>
<feature type="binding site" evidence="5">
    <location>
        <position position="245"/>
    </location>
    <ligand>
        <name>S-adenosyl-L-methionine</name>
        <dbReference type="ChEBI" id="CHEBI:59789"/>
    </ligand>
</feature>